<protein>
    <submittedName>
        <fullName evidence="1">BspA family leucine-rich repeat surface protein</fullName>
    </submittedName>
</protein>
<dbReference type="Proteomes" id="UP001214039">
    <property type="component" value="Chromosome"/>
</dbReference>
<dbReference type="RefSeq" id="WP_278299796.1">
    <property type="nucleotide sequence ID" value="NZ_CP113498.1"/>
</dbReference>
<evidence type="ECO:0000313" key="2">
    <source>
        <dbReference type="Proteomes" id="UP001214039"/>
    </source>
</evidence>
<accession>A0ABY8HVK1</accession>
<proteinExistence type="predicted"/>
<reference evidence="1" key="1">
    <citation type="submission" date="2022-11" db="EMBL/GenBank/DDBJ databases">
        <title>Comparative genomic analysis of Mycoplasma feriruminatoris and the Mycoplasma mycoides cluster.</title>
        <authorList>
            <person name="Baby V."/>
            <person name="Ambroset C."/>
            <person name="Gaurivaud P."/>
            <person name="Boury C."/>
            <person name="Guichoux E."/>
            <person name="Lartigue C."/>
            <person name="Tardy F."/>
            <person name="Sirand-Pugnet P."/>
        </authorList>
    </citation>
    <scope>NUCLEOTIDE SEQUENCE [LARGE SCALE GENOMIC DNA]</scope>
    <source>
        <strain evidence="1">L15181</strain>
    </source>
</reference>
<dbReference type="InterPro" id="IPR005046">
    <property type="entry name" value="DUF285"/>
</dbReference>
<organism evidence="1 2">
    <name type="scientific">Mycoplasma feriruminatoris</name>
    <dbReference type="NCBI Taxonomy" id="1179777"/>
    <lineage>
        <taxon>Bacteria</taxon>
        <taxon>Bacillati</taxon>
        <taxon>Mycoplasmatota</taxon>
        <taxon>Mollicutes</taxon>
        <taxon>Mycoplasmataceae</taxon>
        <taxon>Mycoplasma</taxon>
    </lineage>
</organism>
<dbReference type="Pfam" id="PF03382">
    <property type="entry name" value="DUF285"/>
    <property type="match status" value="1"/>
</dbReference>
<gene>
    <name evidence="1" type="ORF">MFERI15181_00551</name>
</gene>
<evidence type="ECO:0000313" key="1">
    <source>
        <dbReference type="EMBL" id="WFQ93633.1"/>
    </source>
</evidence>
<keyword evidence="2" id="KW-1185">Reference proteome</keyword>
<sequence>MIWNKNENKKNNLKTDFVDWNNKDELELKLYVYIERHVITTKDTGDFLIIDKDGNERRALENEIKKDFHKIDDFNYNEWKEKGITVEELISWNHGFGLSLPKTIKRVPKKLAKWNTYLSFLFFNASNFNQDISMLDTSNVTNMTNIFWNAYSFNQDLSKWDTSKVSKYEQDIGVSNPNWKPEHWPQFKKNNS</sequence>
<dbReference type="EMBL" id="CP113498">
    <property type="protein sequence ID" value="WFQ93633.1"/>
    <property type="molecule type" value="Genomic_DNA"/>
</dbReference>
<name>A0ABY8HVK1_9MOLU</name>